<dbReference type="InterPro" id="IPR052564">
    <property type="entry name" value="N-acetyltrans/Recomb-assoc"/>
</dbReference>
<dbReference type="CDD" id="cd04301">
    <property type="entry name" value="NAT_SF"/>
    <property type="match status" value="1"/>
</dbReference>
<sequence length="165" mass="18570">MQMTPHIRPFRHGDESTLWQVYFSAIHQIAVRDYAPEQIDAWAPAEVDPDAWAERIRRIDPFVAEQDGEILGYADLQPDGHIDHFFVSGAHPRQGVGTLLMRRLHEQAASLGVAEMSADVSRTAQPFFARHGFLVVEQRLPVRRGVVIPNALMRKTLGSGTPRKP</sequence>
<dbReference type="InterPro" id="IPR000182">
    <property type="entry name" value="GNAT_dom"/>
</dbReference>
<dbReference type="EMBL" id="BAABGJ010000040">
    <property type="protein sequence ID" value="GAA4346858.1"/>
    <property type="molecule type" value="Genomic_DNA"/>
</dbReference>
<dbReference type="Gene3D" id="3.40.630.30">
    <property type="match status" value="1"/>
</dbReference>
<accession>A0ABP8HXF3</accession>
<organism evidence="2 3">
    <name type="scientific">Variovorax defluvii</name>
    <dbReference type="NCBI Taxonomy" id="913761"/>
    <lineage>
        <taxon>Bacteria</taxon>
        <taxon>Pseudomonadati</taxon>
        <taxon>Pseudomonadota</taxon>
        <taxon>Betaproteobacteria</taxon>
        <taxon>Burkholderiales</taxon>
        <taxon>Comamonadaceae</taxon>
        <taxon>Variovorax</taxon>
    </lineage>
</organism>
<dbReference type="Pfam" id="PF13673">
    <property type="entry name" value="Acetyltransf_10"/>
    <property type="match status" value="1"/>
</dbReference>
<evidence type="ECO:0000259" key="1">
    <source>
        <dbReference type="PROSITE" id="PS51186"/>
    </source>
</evidence>
<keyword evidence="3" id="KW-1185">Reference proteome</keyword>
<protein>
    <submittedName>
        <fullName evidence="2">GNAT family N-acetyltransferase</fullName>
    </submittedName>
</protein>
<name>A0ABP8HXF3_9BURK</name>
<reference evidence="3" key="1">
    <citation type="journal article" date="2019" name="Int. J. Syst. Evol. Microbiol.">
        <title>The Global Catalogue of Microorganisms (GCM) 10K type strain sequencing project: providing services to taxonomists for standard genome sequencing and annotation.</title>
        <authorList>
            <consortium name="The Broad Institute Genomics Platform"/>
            <consortium name="The Broad Institute Genome Sequencing Center for Infectious Disease"/>
            <person name="Wu L."/>
            <person name="Ma J."/>
        </authorList>
    </citation>
    <scope>NUCLEOTIDE SEQUENCE [LARGE SCALE GENOMIC DNA]</scope>
    <source>
        <strain evidence="3">JCM 17804</strain>
    </source>
</reference>
<evidence type="ECO:0000313" key="2">
    <source>
        <dbReference type="EMBL" id="GAA4346858.1"/>
    </source>
</evidence>
<feature type="domain" description="N-acetyltransferase" evidence="1">
    <location>
        <begin position="5"/>
        <end position="158"/>
    </location>
</feature>
<proteinExistence type="predicted"/>
<evidence type="ECO:0000313" key="3">
    <source>
        <dbReference type="Proteomes" id="UP001500975"/>
    </source>
</evidence>
<dbReference type="PANTHER" id="PTHR43451">
    <property type="entry name" value="ACETYLTRANSFERASE (GNAT) FAMILY PROTEIN"/>
    <property type="match status" value="1"/>
</dbReference>
<comment type="caution">
    <text evidence="2">The sequence shown here is derived from an EMBL/GenBank/DDBJ whole genome shotgun (WGS) entry which is preliminary data.</text>
</comment>
<dbReference type="SUPFAM" id="SSF55729">
    <property type="entry name" value="Acyl-CoA N-acyltransferases (Nat)"/>
    <property type="match status" value="1"/>
</dbReference>
<dbReference type="InterPro" id="IPR016181">
    <property type="entry name" value="Acyl_CoA_acyltransferase"/>
</dbReference>
<dbReference type="PANTHER" id="PTHR43451:SF1">
    <property type="entry name" value="ACETYLTRANSFERASE"/>
    <property type="match status" value="1"/>
</dbReference>
<dbReference type="Proteomes" id="UP001500975">
    <property type="component" value="Unassembled WGS sequence"/>
</dbReference>
<dbReference type="PROSITE" id="PS51186">
    <property type="entry name" value="GNAT"/>
    <property type="match status" value="1"/>
</dbReference>
<gene>
    <name evidence="2" type="ORF">GCM10023165_31680</name>
</gene>